<organism evidence="2 3">
    <name type="scientific">Candidatus Acididesulfobacter diazotrophicus</name>
    <dbReference type="NCBI Taxonomy" id="2597226"/>
    <lineage>
        <taxon>Bacteria</taxon>
        <taxon>Deltaproteobacteria</taxon>
        <taxon>Candidatus Acidulodesulfobacterales</taxon>
        <taxon>Candidatus Acididesulfobacter</taxon>
    </lineage>
</organism>
<keyword evidence="2" id="KW-0808">Transferase</keyword>
<dbReference type="EMBL" id="SGBB01000010">
    <property type="protein sequence ID" value="RZD18369.1"/>
    <property type="molecule type" value="Genomic_DNA"/>
</dbReference>
<dbReference type="Pfam" id="PF08241">
    <property type="entry name" value="Methyltransf_11"/>
    <property type="match status" value="1"/>
</dbReference>
<reference evidence="2 3" key="1">
    <citation type="journal article" date="2019" name="ISME J.">
        <title>Insights into ecological role of a new deltaproteobacterial order Candidatus Acidulodesulfobacterales by metagenomics and metatranscriptomics.</title>
        <authorList>
            <person name="Tan S."/>
            <person name="Liu J."/>
            <person name="Fang Y."/>
            <person name="Hedlund B.P."/>
            <person name="Lian Z.H."/>
            <person name="Huang L.Y."/>
            <person name="Li J.T."/>
            <person name="Huang L.N."/>
            <person name="Li W.J."/>
            <person name="Jiang H.C."/>
            <person name="Dong H.L."/>
            <person name="Shu W.S."/>
        </authorList>
    </citation>
    <scope>NUCLEOTIDE SEQUENCE [LARGE SCALE GENOMIC DNA]</scope>
    <source>
        <strain evidence="2">AP1</strain>
    </source>
</reference>
<feature type="domain" description="Methyltransferase type 11" evidence="1">
    <location>
        <begin position="49"/>
        <end position="156"/>
    </location>
</feature>
<dbReference type="CDD" id="cd02440">
    <property type="entry name" value="AdoMet_MTases"/>
    <property type="match status" value="1"/>
</dbReference>
<protein>
    <submittedName>
        <fullName evidence="2">Class I SAM-dependent methyltransferase</fullName>
    </submittedName>
</protein>
<dbReference type="InterPro" id="IPR029063">
    <property type="entry name" value="SAM-dependent_MTases_sf"/>
</dbReference>
<comment type="caution">
    <text evidence="2">The sequence shown here is derived from an EMBL/GenBank/DDBJ whole genome shotgun (WGS) entry which is preliminary data.</text>
</comment>
<dbReference type="PANTHER" id="PTHR43591">
    <property type="entry name" value="METHYLTRANSFERASE"/>
    <property type="match status" value="1"/>
</dbReference>
<dbReference type="GO" id="GO:0032259">
    <property type="term" value="P:methylation"/>
    <property type="evidence" value="ECO:0007669"/>
    <property type="project" value="UniProtKB-KW"/>
</dbReference>
<evidence type="ECO:0000313" key="3">
    <source>
        <dbReference type="Proteomes" id="UP000319296"/>
    </source>
</evidence>
<dbReference type="Gene3D" id="3.40.50.150">
    <property type="entry name" value="Vaccinia Virus protein VP39"/>
    <property type="match status" value="1"/>
</dbReference>
<dbReference type="GO" id="GO:0008757">
    <property type="term" value="F:S-adenosylmethionine-dependent methyltransferase activity"/>
    <property type="evidence" value="ECO:0007669"/>
    <property type="project" value="InterPro"/>
</dbReference>
<keyword evidence="2" id="KW-0489">Methyltransferase</keyword>
<name>A0A519BMB6_9DELT</name>
<dbReference type="Proteomes" id="UP000319296">
    <property type="component" value="Unassembled WGS sequence"/>
</dbReference>
<proteinExistence type="predicted"/>
<sequence length="209" mass="23854">MHKFNPANHKRLTSEERYQLMPPHLAIDEIKKIVDILHNNGEKKINIADIGCGSGFFTIPLLKTITDIKGINTKIYALDISEEMISCIKENIDGTDFSEFQKDCVILTKCGESRIALNDNLIDIVLISNVFHEIEQRLDYLHEIKRVLKSGGYLFLIDWDKEDKVLKMGPPAEERLSANETIELLNDAGFTDINIIPLYSSSFTIRCRK</sequence>
<evidence type="ECO:0000313" key="2">
    <source>
        <dbReference type="EMBL" id="RZD18369.1"/>
    </source>
</evidence>
<accession>A0A519BMB6</accession>
<dbReference type="AlphaFoldDB" id="A0A519BMB6"/>
<evidence type="ECO:0000259" key="1">
    <source>
        <dbReference type="Pfam" id="PF08241"/>
    </source>
</evidence>
<dbReference type="SUPFAM" id="SSF53335">
    <property type="entry name" value="S-adenosyl-L-methionine-dependent methyltransferases"/>
    <property type="match status" value="1"/>
</dbReference>
<dbReference type="InterPro" id="IPR013216">
    <property type="entry name" value="Methyltransf_11"/>
</dbReference>
<dbReference type="PANTHER" id="PTHR43591:SF24">
    <property type="entry name" value="2-METHOXY-6-POLYPRENYL-1,4-BENZOQUINOL METHYLASE, MITOCHONDRIAL"/>
    <property type="match status" value="1"/>
</dbReference>
<gene>
    <name evidence="2" type="ORF">EVG15_06410</name>
</gene>